<dbReference type="OrthoDB" id="952191at2"/>
<dbReference type="InterPro" id="IPR045398">
    <property type="entry name" value="DUF6515"/>
</dbReference>
<gene>
    <name evidence="1" type="ORF">B7P33_10570</name>
</gene>
<sequence>MRFLLITLCFLFYTQVEAQRTVVVKRPGRTVVRTTGPKVIYRRPVARVRVVHTLPRGTVVVSHGPYSYHYIGGIYYRPYNGVYRIVPAPIGLRVTVLPLGYRIIRVAGVSYYFYHGTFYKKKAETYVVVNAPLHAVVTTLPDETDTIEIDGKTYFEFNNVLYISIETPDGQAYKVTGTLETD</sequence>
<proteinExistence type="predicted"/>
<dbReference type="Pfam" id="PF20125">
    <property type="entry name" value="DUF6515"/>
    <property type="match status" value="1"/>
</dbReference>
<name>A0A2A4G5L5_9FLAO</name>
<evidence type="ECO:0000313" key="1">
    <source>
        <dbReference type="EMBL" id="PCE63711.1"/>
    </source>
</evidence>
<dbReference type="Proteomes" id="UP000219559">
    <property type="component" value="Unassembled WGS sequence"/>
</dbReference>
<keyword evidence="2" id="KW-1185">Reference proteome</keyword>
<dbReference type="AlphaFoldDB" id="A0A2A4G5L5"/>
<organism evidence="1 2">
    <name type="scientific">Sediminicola luteus</name>
    <dbReference type="NCBI Taxonomy" id="319238"/>
    <lineage>
        <taxon>Bacteria</taxon>
        <taxon>Pseudomonadati</taxon>
        <taxon>Bacteroidota</taxon>
        <taxon>Flavobacteriia</taxon>
        <taxon>Flavobacteriales</taxon>
        <taxon>Flavobacteriaceae</taxon>
        <taxon>Sediminicola</taxon>
    </lineage>
</organism>
<dbReference type="RefSeq" id="WP_097442427.1">
    <property type="nucleotide sequence ID" value="NZ_NBWU01000004.1"/>
</dbReference>
<protein>
    <submittedName>
        <fullName evidence="1">Uncharacterized protein</fullName>
    </submittedName>
</protein>
<evidence type="ECO:0000313" key="2">
    <source>
        <dbReference type="Proteomes" id="UP000219559"/>
    </source>
</evidence>
<comment type="caution">
    <text evidence="1">The sequence shown here is derived from an EMBL/GenBank/DDBJ whole genome shotgun (WGS) entry which is preliminary data.</text>
</comment>
<reference evidence="1 2" key="1">
    <citation type="submission" date="2017-04" db="EMBL/GenBank/DDBJ databases">
        <title>A new member of the family Flavobacteriaceae isolated from ascidians.</title>
        <authorList>
            <person name="Chen L."/>
        </authorList>
    </citation>
    <scope>NUCLEOTIDE SEQUENCE [LARGE SCALE GENOMIC DNA]</scope>
    <source>
        <strain evidence="1 2">HQA918</strain>
    </source>
</reference>
<accession>A0A2A4G5L5</accession>
<dbReference type="EMBL" id="NBWU01000004">
    <property type="protein sequence ID" value="PCE63711.1"/>
    <property type="molecule type" value="Genomic_DNA"/>
</dbReference>